<dbReference type="Pfam" id="PF18947">
    <property type="entry name" value="HAMP_2"/>
    <property type="match status" value="1"/>
</dbReference>
<evidence type="ECO:0000256" key="4">
    <source>
        <dbReference type="SAM" id="Coils"/>
    </source>
</evidence>
<keyword evidence="5" id="KW-0472">Membrane</keyword>
<dbReference type="GO" id="GO:0005886">
    <property type="term" value="C:plasma membrane"/>
    <property type="evidence" value="ECO:0007669"/>
    <property type="project" value="TreeGrafter"/>
</dbReference>
<dbReference type="Gene3D" id="1.10.287.950">
    <property type="entry name" value="Methyl-accepting chemotaxis protein"/>
    <property type="match status" value="1"/>
</dbReference>
<evidence type="ECO:0000256" key="2">
    <source>
        <dbReference type="ARBA" id="ARBA00029447"/>
    </source>
</evidence>
<evidence type="ECO:0000259" key="6">
    <source>
        <dbReference type="PROSITE" id="PS50111"/>
    </source>
</evidence>
<dbReference type="PROSITE" id="PS50111">
    <property type="entry name" value="CHEMOTAXIS_TRANSDUC_2"/>
    <property type="match status" value="1"/>
</dbReference>
<feature type="coiled-coil region" evidence="4">
    <location>
        <begin position="79"/>
        <end position="144"/>
    </location>
</feature>
<proteinExistence type="inferred from homology"/>
<dbReference type="PANTHER" id="PTHR43531">
    <property type="entry name" value="PROTEIN ICFG"/>
    <property type="match status" value="1"/>
</dbReference>
<dbReference type="AlphaFoldDB" id="A0A7X3MKN2"/>
<keyword evidence="5" id="KW-1133">Transmembrane helix</keyword>
<dbReference type="InterPro" id="IPR004089">
    <property type="entry name" value="MCPsignal_dom"/>
</dbReference>
<keyword evidence="3" id="KW-0807">Transducer</keyword>
<dbReference type="CDD" id="cd06225">
    <property type="entry name" value="HAMP"/>
    <property type="match status" value="1"/>
</dbReference>
<evidence type="ECO:0000259" key="7">
    <source>
        <dbReference type="PROSITE" id="PS50885"/>
    </source>
</evidence>
<dbReference type="PANTHER" id="PTHR43531:SF11">
    <property type="entry name" value="METHYL-ACCEPTING CHEMOTAXIS PROTEIN 3"/>
    <property type="match status" value="1"/>
</dbReference>
<feature type="transmembrane region" description="Helical" evidence="5">
    <location>
        <begin position="183"/>
        <end position="205"/>
    </location>
</feature>
<dbReference type="InterPro" id="IPR051310">
    <property type="entry name" value="MCP_chemotaxis"/>
</dbReference>
<accession>A0A7X3MKN2</accession>
<dbReference type="GO" id="GO:0004888">
    <property type="term" value="F:transmembrane signaling receptor activity"/>
    <property type="evidence" value="ECO:0007669"/>
    <property type="project" value="InterPro"/>
</dbReference>
<keyword evidence="1" id="KW-0145">Chemotaxis</keyword>
<dbReference type="SUPFAM" id="SSF58104">
    <property type="entry name" value="Methyl-accepting chemotaxis protein (MCP) signaling domain"/>
    <property type="match status" value="1"/>
</dbReference>
<comment type="similarity">
    <text evidence="2">Belongs to the methyl-accepting chemotaxis (MCP) protein family.</text>
</comment>
<gene>
    <name evidence="8" type="ORF">GN277_23190</name>
</gene>
<dbReference type="PRINTS" id="PR00260">
    <property type="entry name" value="CHEMTRNSDUCR"/>
</dbReference>
<dbReference type="InterPro" id="IPR004090">
    <property type="entry name" value="Chemotax_Me-accpt_rcpt"/>
</dbReference>
<dbReference type="SMART" id="SM00283">
    <property type="entry name" value="MA"/>
    <property type="match status" value="1"/>
</dbReference>
<evidence type="ECO:0000256" key="5">
    <source>
        <dbReference type="SAM" id="Phobius"/>
    </source>
</evidence>
<dbReference type="SMART" id="SM00304">
    <property type="entry name" value="HAMP"/>
    <property type="match status" value="1"/>
</dbReference>
<feature type="domain" description="Methyl-accepting transducer" evidence="6">
    <location>
        <begin position="303"/>
        <end position="532"/>
    </location>
</feature>
<organism evidence="8 9">
    <name type="scientific">Sporofaciens musculi</name>
    <dbReference type="NCBI Taxonomy" id="2681861"/>
    <lineage>
        <taxon>Bacteria</taxon>
        <taxon>Bacillati</taxon>
        <taxon>Bacillota</taxon>
        <taxon>Clostridia</taxon>
        <taxon>Lachnospirales</taxon>
        <taxon>Lachnospiraceae</taxon>
        <taxon>Sporofaciens</taxon>
    </lineage>
</organism>
<dbReference type="PROSITE" id="PS50885">
    <property type="entry name" value="HAMP"/>
    <property type="match status" value="1"/>
</dbReference>
<evidence type="ECO:0000256" key="3">
    <source>
        <dbReference type="PROSITE-ProRule" id="PRU00284"/>
    </source>
</evidence>
<evidence type="ECO:0000256" key="1">
    <source>
        <dbReference type="ARBA" id="ARBA00022500"/>
    </source>
</evidence>
<dbReference type="GO" id="GO:0006935">
    <property type="term" value="P:chemotaxis"/>
    <property type="evidence" value="ECO:0007669"/>
    <property type="project" value="UniProtKB-KW"/>
</dbReference>
<dbReference type="GO" id="GO:0007165">
    <property type="term" value="P:signal transduction"/>
    <property type="evidence" value="ECO:0007669"/>
    <property type="project" value="UniProtKB-KW"/>
</dbReference>
<dbReference type="EMBL" id="WUQX01000001">
    <property type="protein sequence ID" value="MXP78156.1"/>
    <property type="molecule type" value="Genomic_DNA"/>
</dbReference>
<protein>
    <submittedName>
        <fullName evidence="8">HAMP domain-containing protein</fullName>
    </submittedName>
</protein>
<keyword evidence="5" id="KW-0812">Transmembrane</keyword>
<comment type="caution">
    <text evidence="8">The sequence shown here is derived from an EMBL/GenBank/DDBJ whole genome shotgun (WGS) entry which is preliminary data.</text>
</comment>
<keyword evidence="4" id="KW-0175">Coiled coil</keyword>
<dbReference type="InterPro" id="IPR003660">
    <property type="entry name" value="HAMP_dom"/>
</dbReference>
<dbReference type="Gene3D" id="1.10.8.500">
    <property type="entry name" value="HAMP domain in histidine kinase"/>
    <property type="match status" value="1"/>
</dbReference>
<name>A0A7X3MKN2_9FIRM</name>
<sequence>MRYLKIRGKLTIGFGFLLIILVALNAFSLTNLRGVSNLSVDLYTGPHMSAISSVALLKDVCRIENAANYMVLTGGTQLTDEYENACKNAQAELTALREAGVIDTAKIKAFEEKLSALEATYAEISRLLSEQEQVQDEVKQFEALIADTTAIAQEISIDSQAKAENFKNQAVSQTNRSVIVQDILFAVIVIAALLISYKMSVIITVPLKKLSQGMQHVSEGQLEIDFGSFGQDELGILSRQLNETMYNIRQYVEDISYVLGGISNGNISMEIEREYIGDFGEIKNSLNQILNSLNDTIGQINRCCMQVRAGSENLASNSQVLAQGSTEQTAAVEAFKMSLDKVAALTRQDGENAAHVKQISGQAWEVVVQSNRQMDDMVQAMGDIGSSSQEIAKVIKIIEDIAFQTNILALNAAVEAARAGETGKGFAVVADEVRNLASKSAEAASATAEMIEKSASAVEHGIQVADATVQSMKQVGDNVQTMAELLGDIDQSTNEQADAFMQMVDSVSQISGVVHANAAAAEENSAASRELSEQAKILESLVQRFRTRNDRDLQGI</sequence>
<dbReference type="RefSeq" id="WP_159754378.1">
    <property type="nucleotide sequence ID" value="NZ_CASSPE010000113.1"/>
</dbReference>
<dbReference type="Pfam" id="PF00015">
    <property type="entry name" value="MCPsignal"/>
    <property type="match status" value="1"/>
</dbReference>
<feature type="domain" description="HAMP" evidence="7">
    <location>
        <begin position="201"/>
        <end position="253"/>
    </location>
</feature>
<reference evidence="8 9" key="1">
    <citation type="submission" date="2019-12" db="EMBL/GenBank/DDBJ databases">
        <title>Sporaefaciens musculi gen. nov., sp. nov., a novel bacterium isolated from the caecum of an obese mouse.</title>
        <authorList>
            <person name="Rasmussen T.S."/>
            <person name="Streidl T."/>
            <person name="Hitch T.C.A."/>
            <person name="Wortmann E."/>
            <person name="Deptula P."/>
            <person name="Hansen M."/>
            <person name="Nielsen D.S."/>
            <person name="Clavel T."/>
            <person name="Vogensen F.K."/>
        </authorList>
    </citation>
    <scope>NUCLEOTIDE SEQUENCE [LARGE SCALE GENOMIC DNA]</scope>
    <source>
        <strain evidence="8 9">WCA-9-b2</strain>
    </source>
</reference>
<dbReference type="Proteomes" id="UP000460412">
    <property type="component" value="Unassembled WGS sequence"/>
</dbReference>
<dbReference type="SUPFAM" id="SSF158472">
    <property type="entry name" value="HAMP domain-like"/>
    <property type="match status" value="1"/>
</dbReference>
<keyword evidence="9" id="KW-1185">Reference proteome</keyword>
<evidence type="ECO:0000313" key="8">
    <source>
        <dbReference type="EMBL" id="MXP78156.1"/>
    </source>
</evidence>
<evidence type="ECO:0000313" key="9">
    <source>
        <dbReference type="Proteomes" id="UP000460412"/>
    </source>
</evidence>